<feature type="chain" id="PRO_5042329329" description="DUF1496 domain-containing protein" evidence="1">
    <location>
        <begin position="19"/>
        <end position="89"/>
    </location>
</feature>
<keyword evidence="1" id="KW-0732">Signal</keyword>
<keyword evidence="2" id="KW-0614">Plasmid</keyword>
<dbReference type="EMBL" id="ABBJDF010000031">
    <property type="protein sequence ID" value="EHT9941375.1"/>
    <property type="molecule type" value="Genomic_DNA"/>
</dbReference>
<protein>
    <recommendedName>
        <fullName evidence="6">DUF1496 domain-containing protein</fullName>
    </recommendedName>
</protein>
<reference evidence="4" key="2">
    <citation type="journal article" date="2018" name="Genome Biol.">
        <title>SKESA: strategic k-mer extension for scrupulous assemblies.</title>
        <authorList>
            <person name="Souvorov A."/>
            <person name="Agarwala R."/>
            <person name="Lipman D.J."/>
        </authorList>
    </citation>
    <scope>NUCLEOTIDE SEQUENCE</scope>
    <source>
        <strain evidence="4">O50</strain>
    </source>
</reference>
<dbReference type="Proteomes" id="UP000855471">
    <property type="component" value="Unassembled WGS sequence"/>
</dbReference>
<dbReference type="EMBL" id="JAWPBU010000034">
    <property type="protein sequence ID" value="MDW2761015.1"/>
    <property type="molecule type" value="Genomic_DNA"/>
</dbReference>
<sequence>MKKLIFAALFGFSAVAAAAPQPVVDANAVAQLTEIRNILLTNQQKAYACSDGEKLYTVGLQIKHDGSEYKCVLKNDHAEWEVVPRIAFN</sequence>
<dbReference type="RefSeq" id="WP_048227650.1">
    <property type="nucleotide sequence ID" value="NZ_CM008470.1"/>
</dbReference>
<dbReference type="AlphaFoldDB" id="A0A0K2CS35"/>
<reference evidence="4" key="3">
    <citation type="submission" date="2020-09" db="EMBL/GenBank/DDBJ databases">
        <authorList>
            <consortium name="NCBI Pathogen Detection Project"/>
        </authorList>
    </citation>
    <scope>NUCLEOTIDE SEQUENCE</scope>
    <source>
        <strain evidence="4">O50</strain>
    </source>
</reference>
<dbReference type="EMBL" id="KP987215">
    <property type="protein sequence ID" value="ALA08769.1"/>
    <property type="molecule type" value="Genomic_DNA"/>
</dbReference>
<evidence type="ECO:0000313" key="3">
    <source>
        <dbReference type="EMBL" id="EHT9941375.1"/>
    </source>
</evidence>
<evidence type="ECO:0000313" key="5">
    <source>
        <dbReference type="EMBL" id="MDW2761015.1"/>
    </source>
</evidence>
<reference evidence="2" key="1">
    <citation type="journal article" date="2015" name="J. Antimicrob. Chemother.">
        <title>Coexistence of a novel KPC-2-encoding MDR plasmid and an NDM-1-encoding pNDM-HN380-like plasmid in a clinical isolate of Citrobacter freundii.</title>
        <authorList>
            <person name="Feng J."/>
            <person name="Qiu Y."/>
            <person name="Yin Z."/>
            <person name="Chen W."/>
            <person name="Yang H."/>
            <person name="Yang W."/>
            <person name="Wang J."/>
            <person name="Gao Y."/>
            <person name="Zhou D."/>
        </authorList>
    </citation>
    <scope>NUCLEOTIDE SEQUENCE</scope>
    <source>
        <strain evidence="2">112298</strain>
        <plasmid evidence="2">p112298-KPC</plasmid>
    </source>
</reference>
<name>A0A0K2CS35_CITFR</name>
<dbReference type="GeneID" id="39724751"/>
<proteinExistence type="predicted"/>
<gene>
    <name evidence="4" type="ORF">I9Y29_004275</name>
    <name evidence="3" type="ORF">KY227_004523</name>
    <name evidence="2" type="ORF">p112298KPC_090</name>
    <name evidence="5" type="ORF">RYZ67_21390</name>
</gene>
<evidence type="ECO:0000256" key="1">
    <source>
        <dbReference type="SAM" id="SignalP"/>
    </source>
</evidence>
<geneLocation type="plasmid" evidence="2">
    <name>p112298-KPC</name>
</geneLocation>
<feature type="signal peptide" evidence="1">
    <location>
        <begin position="1"/>
        <end position="18"/>
    </location>
</feature>
<dbReference type="EMBL" id="DACSXJ010000037">
    <property type="protein sequence ID" value="HAT3899794.1"/>
    <property type="molecule type" value="Genomic_DNA"/>
</dbReference>
<dbReference type="Proteomes" id="UP001278087">
    <property type="component" value="Unassembled WGS sequence"/>
</dbReference>
<evidence type="ECO:0000313" key="4">
    <source>
        <dbReference type="EMBL" id="HAT3899794.1"/>
    </source>
</evidence>
<organism evidence="2">
    <name type="scientific">Citrobacter freundii</name>
    <dbReference type="NCBI Taxonomy" id="546"/>
    <lineage>
        <taxon>Bacteria</taxon>
        <taxon>Pseudomonadati</taxon>
        <taxon>Pseudomonadota</taxon>
        <taxon>Gammaproteobacteria</taxon>
        <taxon>Enterobacterales</taxon>
        <taxon>Enterobacteriaceae</taxon>
        <taxon>Citrobacter</taxon>
        <taxon>Citrobacter freundii complex</taxon>
    </lineage>
</organism>
<reference evidence="3" key="4">
    <citation type="submission" date="2021-07" db="EMBL/GenBank/DDBJ databases">
        <authorList>
            <consortium name="Clinical and Environmental Microbiology Branch: Whole genome sequencing antimicrobial resistance pathogens in the healthcare setting"/>
        </authorList>
    </citation>
    <scope>NUCLEOTIDE SEQUENCE</scope>
    <source>
        <strain evidence="3">2021DK-00049</strain>
    </source>
</reference>
<accession>A0A0K2CS35</accession>
<evidence type="ECO:0008006" key="6">
    <source>
        <dbReference type="Google" id="ProtNLM"/>
    </source>
</evidence>
<evidence type="ECO:0000313" key="2">
    <source>
        <dbReference type="EMBL" id="ALA08769.1"/>
    </source>
</evidence>
<reference evidence="5" key="5">
    <citation type="submission" date="2023-10" db="EMBL/GenBank/DDBJ databases">
        <title>Fecal carriage and genetic characteristics of carbapenem-resistant Enterobacterales among healthy adults from four provinces of China.</title>
        <authorList>
            <person name="Li Y."/>
            <person name="Zhang R."/>
        </authorList>
    </citation>
    <scope>NUCLEOTIDE SEQUENCE</scope>
    <source>
        <strain evidence="5">HN-136</strain>
    </source>
</reference>